<dbReference type="AlphaFoldDB" id="A0A545UV55"/>
<name>A0A545UV55_9HYPO</name>
<sequence length="66" mass="6926">MRNKKKKSRPCGAHSYLVSSRATAPFVVAGIRAPGKLRGGRGVGAAADSSRTVIDNSARAARTNWS</sequence>
<reference evidence="1 2" key="1">
    <citation type="journal article" date="2019" name="Appl. Microbiol. Biotechnol.">
        <title>Genome sequence of Isaria javanica and comparative genome analysis insights into family S53 peptidase evolution in fungal entomopathogens.</title>
        <authorList>
            <person name="Lin R."/>
            <person name="Zhang X."/>
            <person name="Xin B."/>
            <person name="Zou M."/>
            <person name="Gao Y."/>
            <person name="Qin F."/>
            <person name="Hu Q."/>
            <person name="Xie B."/>
            <person name="Cheng X."/>
        </authorList>
    </citation>
    <scope>NUCLEOTIDE SEQUENCE [LARGE SCALE GENOMIC DNA]</scope>
    <source>
        <strain evidence="1 2">IJ1G</strain>
    </source>
</reference>
<gene>
    <name evidence="1" type="ORF">IF1G_07931</name>
</gene>
<evidence type="ECO:0000313" key="1">
    <source>
        <dbReference type="EMBL" id="TQV93353.1"/>
    </source>
</evidence>
<evidence type="ECO:0000313" key="2">
    <source>
        <dbReference type="Proteomes" id="UP000315783"/>
    </source>
</evidence>
<dbReference type="Proteomes" id="UP000315783">
    <property type="component" value="Unassembled WGS sequence"/>
</dbReference>
<protein>
    <submittedName>
        <fullName evidence="1">Uncharacterized protein</fullName>
    </submittedName>
</protein>
<dbReference type="EMBL" id="SPUK01000012">
    <property type="protein sequence ID" value="TQV93353.1"/>
    <property type="molecule type" value="Genomic_DNA"/>
</dbReference>
<organism evidence="1 2">
    <name type="scientific">Cordyceps javanica</name>
    <dbReference type="NCBI Taxonomy" id="43265"/>
    <lineage>
        <taxon>Eukaryota</taxon>
        <taxon>Fungi</taxon>
        <taxon>Dikarya</taxon>
        <taxon>Ascomycota</taxon>
        <taxon>Pezizomycotina</taxon>
        <taxon>Sordariomycetes</taxon>
        <taxon>Hypocreomycetidae</taxon>
        <taxon>Hypocreales</taxon>
        <taxon>Cordycipitaceae</taxon>
        <taxon>Cordyceps</taxon>
    </lineage>
</organism>
<accession>A0A545UV55</accession>
<comment type="caution">
    <text evidence="1">The sequence shown here is derived from an EMBL/GenBank/DDBJ whole genome shotgun (WGS) entry which is preliminary data.</text>
</comment>
<keyword evidence="2" id="KW-1185">Reference proteome</keyword>
<proteinExistence type="predicted"/>